<keyword evidence="5" id="KW-0732">Signal</keyword>
<feature type="domain" description="Sushi" evidence="6">
    <location>
        <begin position="360"/>
        <end position="397"/>
    </location>
</feature>
<feature type="chain" id="PRO_5032857366" evidence="5">
    <location>
        <begin position="28"/>
        <end position="822"/>
    </location>
</feature>
<dbReference type="InterPro" id="IPR000436">
    <property type="entry name" value="Sushi_SCR_CCP_dom"/>
</dbReference>
<keyword evidence="1" id="KW-0768">Sushi</keyword>
<feature type="domain" description="Sushi" evidence="6">
    <location>
        <begin position="242"/>
        <end position="279"/>
    </location>
</feature>
<evidence type="ECO:0000256" key="4">
    <source>
        <dbReference type="ARBA" id="ARBA00023180"/>
    </source>
</evidence>
<accession>A0A812QUG2</accession>
<keyword evidence="4" id="KW-0325">Glycoprotein</keyword>
<evidence type="ECO:0000256" key="3">
    <source>
        <dbReference type="ARBA" id="ARBA00023157"/>
    </source>
</evidence>
<protein>
    <submittedName>
        <fullName evidence="7">SELE protein</fullName>
    </submittedName>
</protein>
<gene>
    <name evidence="7" type="primary">SELE</name>
    <name evidence="7" type="ORF">SNAT2548_LOCUS22019</name>
</gene>
<evidence type="ECO:0000259" key="6">
    <source>
        <dbReference type="Pfam" id="PF00084"/>
    </source>
</evidence>
<dbReference type="InterPro" id="IPR035976">
    <property type="entry name" value="Sushi/SCR/CCP_sf"/>
</dbReference>
<evidence type="ECO:0000313" key="8">
    <source>
        <dbReference type="Proteomes" id="UP000604046"/>
    </source>
</evidence>
<dbReference type="Gene3D" id="2.10.70.10">
    <property type="entry name" value="Complement Module, domain 1"/>
    <property type="match status" value="1"/>
</dbReference>
<keyword evidence="3" id="KW-1015">Disulfide bond</keyword>
<sequence>MVGSPVFMRMTVFVLIKLAMCLTLGTAAVAAGTGNNSQGKCDLTKMVRYNGNRTQLGLCDADFGVYLECIASQLNCTDAHVSILGDVCTHLKVEDCEEDVSAIACGLCGSVVPSTLFVHMICPQSCGTCGTSMMRSSLQSLASKCALTENVCLLQRKNQRAAFMAPTNESLEDRSFYRHHRAWGPRWWRRYHQKPYYTATTAHITQTTTITTTTSSTLVPAAPCNLATLPSVEGSEVADCLNLSLGDNCTASCEEGFTGEPGSFTCDQDGNFVGSPPTCELSFCSTPEALDALSLLHDCDGTPSGSSCSVACADGYNGTPAVWNCTTGALGGVVLSGTVPECTANICTDNLPMGFGIDSTACENATVGESCFATCGEGLLASGSSEATCTSSGSFTNISLQCSLPSCGNLSALSAFAQPYLEHDCTNQTEGAMCAAECIPGYAGEGVVLVCNVGPTTADSEGYAVVDSSGNLTPANLPNMAPACVAEVVYCTFLPDVLGAVDNCSGIVAGETCIVSAADGYTGENATLTCGTHGELLGNITPFQAVVCPDLVAPGFVTDCINVSLGENCSSMCSLPDNFTGENSTEVTVGNSTTTVVSLSEGAVAEERTCVLVDGEPVLQLETASLQCNASNISNSTSMLEVHESNASSYCKPPSQEQALVNRLGSRNWDLTTCYGGPFAFRTQCSLRCKPGYKQSRGRYSRYYYSRAARLYCGRSRSSELQWWVYTYGASCIPKTCTRGQPSGTGIQQDPSSPCNRTMRTGDTCRVSCGDGFDYVSGPTEYTCEPDGEIWPTGIRYLQTPPAAFSAVGEAVGGAEEVGMAS</sequence>
<reference evidence="7" key="1">
    <citation type="submission" date="2021-02" db="EMBL/GenBank/DDBJ databases">
        <authorList>
            <person name="Dougan E. K."/>
            <person name="Rhodes N."/>
            <person name="Thang M."/>
            <person name="Chan C."/>
        </authorList>
    </citation>
    <scope>NUCLEOTIDE SEQUENCE</scope>
</reference>
<evidence type="ECO:0000256" key="5">
    <source>
        <dbReference type="SAM" id="SignalP"/>
    </source>
</evidence>
<proteinExistence type="predicted"/>
<feature type="signal peptide" evidence="5">
    <location>
        <begin position="1"/>
        <end position="27"/>
    </location>
</feature>
<keyword evidence="8" id="KW-1185">Reference proteome</keyword>
<dbReference type="InterPro" id="IPR050350">
    <property type="entry name" value="Compl-Cell_Adhes-Reg"/>
</dbReference>
<comment type="caution">
    <text evidence="7">The sequence shown here is derived from an EMBL/GenBank/DDBJ whole genome shotgun (WGS) entry which is preliminary data.</text>
</comment>
<evidence type="ECO:0000256" key="2">
    <source>
        <dbReference type="ARBA" id="ARBA00022737"/>
    </source>
</evidence>
<evidence type="ECO:0000256" key="1">
    <source>
        <dbReference type="ARBA" id="ARBA00022659"/>
    </source>
</evidence>
<dbReference type="PANTHER" id="PTHR19325">
    <property type="entry name" value="COMPLEMENT COMPONENT-RELATED SUSHI DOMAIN-CONTAINING"/>
    <property type="match status" value="1"/>
</dbReference>
<keyword evidence="2" id="KW-0677">Repeat</keyword>
<dbReference type="Proteomes" id="UP000604046">
    <property type="component" value="Unassembled WGS sequence"/>
</dbReference>
<dbReference type="AlphaFoldDB" id="A0A812QUG2"/>
<dbReference type="EMBL" id="CAJNDS010002273">
    <property type="protein sequence ID" value="CAE7404775.1"/>
    <property type="molecule type" value="Genomic_DNA"/>
</dbReference>
<dbReference type="PANTHER" id="PTHR19325:SF560">
    <property type="entry name" value="SUSHI, VON WILLEBRAND FACTOR TYPE A, EGF AND PENTRAXIN DOMAIN-CONTAINING PROTEIN 1"/>
    <property type="match status" value="1"/>
</dbReference>
<dbReference type="SUPFAM" id="SSF57535">
    <property type="entry name" value="Complement control module/SCR domain"/>
    <property type="match status" value="2"/>
</dbReference>
<dbReference type="OrthoDB" id="406096at2759"/>
<evidence type="ECO:0000313" key="7">
    <source>
        <dbReference type="EMBL" id="CAE7404775.1"/>
    </source>
</evidence>
<organism evidence="7 8">
    <name type="scientific">Symbiodinium natans</name>
    <dbReference type="NCBI Taxonomy" id="878477"/>
    <lineage>
        <taxon>Eukaryota</taxon>
        <taxon>Sar</taxon>
        <taxon>Alveolata</taxon>
        <taxon>Dinophyceae</taxon>
        <taxon>Suessiales</taxon>
        <taxon>Symbiodiniaceae</taxon>
        <taxon>Symbiodinium</taxon>
    </lineage>
</organism>
<dbReference type="Pfam" id="PF00084">
    <property type="entry name" value="Sushi"/>
    <property type="match status" value="2"/>
</dbReference>
<name>A0A812QUG2_9DINO</name>